<dbReference type="GO" id="GO:0015159">
    <property type="term" value="F:polysaccharide transmembrane transporter activity"/>
    <property type="evidence" value="ECO:0007669"/>
    <property type="project" value="InterPro"/>
</dbReference>
<keyword evidence="2" id="KW-0812">Transmembrane</keyword>
<gene>
    <name evidence="4" type="ORF">EAH73_04655</name>
</gene>
<evidence type="ECO:0000259" key="3">
    <source>
        <dbReference type="Pfam" id="PF02563"/>
    </source>
</evidence>
<evidence type="ECO:0000256" key="1">
    <source>
        <dbReference type="ARBA" id="ARBA00022729"/>
    </source>
</evidence>
<keyword evidence="5" id="KW-1185">Reference proteome</keyword>
<keyword evidence="2" id="KW-1133">Transmembrane helix</keyword>
<accession>A0A502H0Z9</accession>
<dbReference type="PANTHER" id="PTHR33619:SF3">
    <property type="entry name" value="POLYSACCHARIDE EXPORT PROTEIN GFCE-RELATED"/>
    <property type="match status" value="1"/>
</dbReference>
<comment type="caution">
    <text evidence="4">The sequence shown here is derived from an EMBL/GenBank/DDBJ whole genome shotgun (WGS) entry which is preliminary data.</text>
</comment>
<dbReference type="AlphaFoldDB" id="A0A502H0Z9"/>
<keyword evidence="1" id="KW-0732">Signal</keyword>
<dbReference type="Pfam" id="PF02563">
    <property type="entry name" value="Poly_export"/>
    <property type="match status" value="1"/>
</dbReference>
<dbReference type="PANTHER" id="PTHR33619">
    <property type="entry name" value="POLYSACCHARIDE EXPORT PROTEIN GFCE-RELATED"/>
    <property type="match status" value="1"/>
</dbReference>
<evidence type="ECO:0000313" key="4">
    <source>
        <dbReference type="EMBL" id="TPG67036.1"/>
    </source>
</evidence>
<reference evidence="4 5" key="1">
    <citation type="journal article" date="2019" name="Environ. Microbiol.">
        <title>Species interactions and distinct microbial communities in high Arctic permafrost affected cryosols are associated with the CH4 and CO2 gas fluxes.</title>
        <authorList>
            <person name="Altshuler I."/>
            <person name="Hamel J."/>
            <person name="Turney S."/>
            <person name="Magnuson E."/>
            <person name="Levesque R."/>
            <person name="Greer C."/>
            <person name="Whyte L.G."/>
        </authorList>
    </citation>
    <scope>NUCLEOTIDE SEQUENCE [LARGE SCALE GENOMIC DNA]</scope>
    <source>
        <strain evidence="4 5">S9.2P</strain>
    </source>
</reference>
<protein>
    <submittedName>
        <fullName evidence="4">Polysaccharide export protein EpsE</fullName>
    </submittedName>
</protein>
<proteinExistence type="predicted"/>
<sequence>MFPSTFGRFGQILFSCLLTALLFSSCASTRYYNQRTMFRLTDDSGRAIDTARLRVAVNRTARNYLIQPNDYLEVSVNTNKGERILDPNGELQFGGSTGGAPIARPTTGSTGTMGSMGSTGSGRTGSGATFLVQADGTVRLPMVNQVRLSGLSLLQADSVLQVQYSKFYIEPFVRTRVTNNRIILLGAQGGRVIPLENDNMNLLEVLALAGGVDGGGGGGGGNGLYRYGGRADNIRIIRGNLKYPRIEQINLTTIAGMRRANLQVEPNDVIYIDPIRRPLLEGVTDSAPLLGLAASITSLVVTVVYLIIR</sequence>
<dbReference type="InterPro" id="IPR049712">
    <property type="entry name" value="Poly_export"/>
</dbReference>
<dbReference type="Gene3D" id="3.10.560.10">
    <property type="entry name" value="Outer membrane lipoprotein wza domain like"/>
    <property type="match status" value="1"/>
</dbReference>
<dbReference type="OrthoDB" id="1466931at2"/>
<feature type="transmembrane region" description="Helical" evidence="2">
    <location>
        <begin position="287"/>
        <end position="308"/>
    </location>
</feature>
<dbReference type="InterPro" id="IPR003715">
    <property type="entry name" value="Poly_export_N"/>
</dbReference>
<evidence type="ECO:0000256" key="2">
    <source>
        <dbReference type="SAM" id="Phobius"/>
    </source>
</evidence>
<name>A0A502H0Z9_9BACT</name>
<organism evidence="4 5">
    <name type="scientific">Hymenobacter nivis</name>
    <dbReference type="NCBI Taxonomy" id="1850093"/>
    <lineage>
        <taxon>Bacteria</taxon>
        <taxon>Pseudomonadati</taxon>
        <taxon>Bacteroidota</taxon>
        <taxon>Cytophagia</taxon>
        <taxon>Cytophagales</taxon>
        <taxon>Hymenobacteraceae</taxon>
        <taxon>Hymenobacter</taxon>
    </lineage>
</organism>
<dbReference type="EMBL" id="RCYZ01000002">
    <property type="protein sequence ID" value="TPG67036.1"/>
    <property type="molecule type" value="Genomic_DNA"/>
</dbReference>
<dbReference type="Gene3D" id="3.30.1950.10">
    <property type="entry name" value="wza like domain"/>
    <property type="match status" value="1"/>
</dbReference>
<feature type="domain" description="Polysaccharide export protein N-terminal" evidence="3">
    <location>
        <begin position="60"/>
        <end position="177"/>
    </location>
</feature>
<dbReference type="Proteomes" id="UP000317646">
    <property type="component" value="Unassembled WGS sequence"/>
</dbReference>
<keyword evidence="2" id="KW-0472">Membrane</keyword>
<evidence type="ECO:0000313" key="5">
    <source>
        <dbReference type="Proteomes" id="UP000317646"/>
    </source>
</evidence>